<name>A0ABT6H1P7_9BACI</name>
<organism evidence="1 2">
    <name type="scientific">Ectobacillus antri</name>
    <dbReference type="NCBI Taxonomy" id="2486280"/>
    <lineage>
        <taxon>Bacteria</taxon>
        <taxon>Bacillati</taxon>
        <taxon>Bacillota</taxon>
        <taxon>Bacilli</taxon>
        <taxon>Bacillales</taxon>
        <taxon>Bacillaceae</taxon>
        <taxon>Ectobacillus</taxon>
    </lineage>
</organism>
<keyword evidence="2" id="KW-1185">Reference proteome</keyword>
<evidence type="ECO:0000313" key="2">
    <source>
        <dbReference type="Proteomes" id="UP001218246"/>
    </source>
</evidence>
<comment type="caution">
    <text evidence="1">The sequence shown here is derived from an EMBL/GenBank/DDBJ whole genome shotgun (WGS) entry which is preliminary data.</text>
</comment>
<reference evidence="1 2" key="1">
    <citation type="submission" date="2023-04" db="EMBL/GenBank/DDBJ databases">
        <title>Ectobacillus antri isolated from activated sludge.</title>
        <authorList>
            <person name="Yan P."/>
            <person name="Liu X."/>
        </authorList>
    </citation>
    <scope>NUCLEOTIDE SEQUENCE [LARGE SCALE GENOMIC DNA]</scope>
    <source>
        <strain evidence="1 2">C18H</strain>
    </source>
</reference>
<dbReference type="RefSeq" id="WP_124563776.1">
    <property type="nucleotide sequence ID" value="NZ_JARRRY010000001.1"/>
</dbReference>
<dbReference type="Proteomes" id="UP001218246">
    <property type="component" value="Unassembled WGS sequence"/>
</dbReference>
<accession>A0ABT6H1P7</accession>
<proteinExistence type="predicted"/>
<evidence type="ECO:0000313" key="1">
    <source>
        <dbReference type="EMBL" id="MDG5752678.1"/>
    </source>
</evidence>
<sequence length="67" mass="8055">MQRKMVYLALCDTCGTPKRITKYALRNGWRNSIVTEEYCNNCRQHTKIPEHLRKIAKELYLFQHRSV</sequence>
<gene>
    <name evidence="1" type="ORF">P6P90_01505</name>
</gene>
<protein>
    <submittedName>
        <fullName evidence="1">Uncharacterized protein</fullName>
    </submittedName>
</protein>
<dbReference type="EMBL" id="JARULN010000001">
    <property type="protein sequence ID" value="MDG5752678.1"/>
    <property type="molecule type" value="Genomic_DNA"/>
</dbReference>